<keyword evidence="2" id="KW-1185">Reference proteome</keyword>
<dbReference type="Ensembl" id="ENSGWIT00000031853.1">
    <property type="protein sequence ID" value="ENSGWIP00000029178.1"/>
    <property type="gene ID" value="ENSGWIG00000015235.1"/>
</dbReference>
<dbReference type="InterPro" id="IPR040242">
    <property type="entry name" value="TPRG1-like"/>
</dbReference>
<reference evidence="1" key="1">
    <citation type="submission" date="2020-06" db="EMBL/GenBank/DDBJ databases">
        <authorList>
            <consortium name="Wellcome Sanger Institute Data Sharing"/>
        </authorList>
    </citation>
    <scope>NUCLEOTIDE SEQUENCE [LARGE SCALE GENOMIC DNA]</scope>
</reference>
<gene>
    <name evidence="1" type="primary">tprg1</name>
</gene>
<dbReference type="AlphaFoldDB" id="A0A8C5GEU8"/>
<dbReference type="GO" id="GO:0005737">
    <property type="term" value="C:cytoplasm"/>
    <property type="evidence" value="ECO:0007669"/>
    <property type="project" value="TreeGrafter"/>
</dbReference>
<sequence length="187" mass="20901">WRSVMYRSSSASGDEHRCLCVGVRAGGGRGGAHRRTDTHACMSPQPGTLNQAIKEVKAMVNKEVDGSVHSIWLMTEREGEGVRIFWDRLREPSFVSNWNPFTTNFPFITFTYHPVWNISDTFSIHKFREQLREAAQKGHTMSPVPGKANGVLVLNQPILIEAYVGVMSFLGNQNKLGYSIARGSLGY</sequence>
<reference evidence="1" key="2">
    <citation type="submission" date="2025-08" db="UniProtKB">
        <authorList>
            <consortium name="Ensembl"/>
        </authorList>
    </citation>
    <scope>IDENTIFICATION</scope>
</reference>
<name>A0A8C5GEU8_GOUWI</name>
<dbReference type="PANTHER" id="PTHR31108">
    <property type="entry name" value="TUMOR PROTEIN P63-REGULATED GENE 1-LIKE PROTEIN"/>
    <property type="match status" value="1"/>
</dbReference>
<protein>
    <submittedName>
        <fullName evidence="1">Tumor protein p63-regulated gene 1-like protein</fullName>
    </submittedName>
</protein>
<evidence type="ECO:0000313" key="2">
    <source>
        <dbReference type="Proteomes" id="UP000694680"/>
    </source>
</evidence>
<organism evidence="1 2">
    <name type="scientific">Gouania willdenowi</name>
    <name type="common">Blunt-snouted clingfish</name>
    <name type="synonym">Lepadogaster willdenowi</name>
    <dbReference type="NCBI Taxonomy" id="441366"/>
    <lineage>
        <taxon>Eukaryota</taxon>
        <taxon>Metazoa</taxon>
        <taxon>Chordata</taxon>
        <taxon>Craniata</taxon>
        <taxon>Vertebrata</taxon>
        <taxon>Euteleostomi</taxon>
        <taxon>Actinopterygii</taxon>
        <taxon>Neopterygii</taxon>
        <taxon>Teleostei</taxon>
        <taxon>Neoteleostei</taxon>
        <taxon>Acanthomorphata</taxon>
        <taxon>Ovalentaria</taxon>
        <taxon>Blenniimorphae</taxon>
        <taxon>Blenniiformes</taxon>
        <taxon>Gobiesocoidei</taxon>
        <taxon>Gobiesocidae</taxon>
        <taxon>Gobiesocinae</taxon>
        <taxon>Gouania</taxon>
    </lineage>
</organism>
<dbReference type="PANTHER" id="PTHR31108:SF6">
    <property type="entry name" value="TUMOR PROTEIN P63-REGULATED GENE 1 PROTEIN"/>
    <property type="match status" value="1"/>
</dbReference>
<proteinExistence type="predicted"/>
<evidence type="ECO:0000313" key="1">
    <source>
        <dbReference type="Ensembl" id="ENSGWIP00000029178.1"/>
    </source>
</evidence>
<accession>A0A8C5GEU8</accession>
<dbReference type="Proteomes" id="UP000694680">
    <property type="component" value="Chromosome 4"/>
</dbReference>
<reference evidence="1" key="3">
    <citation type="submission" date="2025-09" db="UniProtKB">
        <authorList>
            <consortium name="Ensembl"/>
        </authorList>
    </citation>
    <scope>IDENTIFICATION</scope>
</reference>